<evidence type="ECO:0000313" key="2">
    <source>
        <dbReference type="EMBL" id="KAF0731703.1"/>
    </source>
</evidence>
<dbReference type="VEuPathDB" id="FungiDB:AeMF1_002044"/>
<accession>A0A6G0WVY4</accession>
<dbReference type="InterPro" id="IPR015449">
    <property type="entry name" value="K_chnl_Ca-activ_SK"/>
</dbReference>
<feature type="transmembrane region" description="Helical" evidence="1">
    <location>
        <begin position="317"/>
        <end position="339"/>
    </location>
</feature>
<keyword evidence="1" id="KW-1133">Transmembrane helix</keyword>
<feature type="transmembrane region" description="Helical" evidence="1">
    <location>
        <begin position="92"/>
        <end position="110"/>
    </location>
</feature>
<name>A0A6G0WVY4_9STRA</name>
<reference evidence="2 3" key="1">
    <citation type="submission" date="2019-07" db="EMBL/GenBank/DDBJ databases">
        <title>Genomics analysis of Aphanomyces spp. identifies a new class of oomycete effector associated with host adaptation.</title>
        <authorList>
            <person name="Gaulin E."/>
        </authorList>
    </citation>
    <scope>NUCLEOTIDE SEQUENCE [LARGE SCALE GENOMIC DNA]</scope>
    <source>
        <strain evidence="2 3">ATCC 201684</strain>
    </source>
</reference>
<proteinExistence type="predicted"/>
<keyword evidence="1" id="KW-0472">Membrane</keyword>
<feature type="transmembrane region" description="Helical" evidence="1">
    <location>
        <begin position="52"/>
        <end position="72"/>
    </location>
</feature>
<protein>
    <recommendedName>
        <fullName evidence="4">Potassium channel domain-containing protein</fullName>
    </recommendedName>
</protein>
<dbReference type="Proteomes" id="UP000481153">
    <property type="component" value="Unassembled WGS sequence"/>
</dbReference>
<dbReference type="EMBL" id="VJMJ01000140">
    <property type="protein sequence ID" value="KAF0731703.1"/>
    <property type="molecule type" value="Genomic_DNA"/>
</dbReference>
<keyword evidence="1" id="KW-0812">Transmembrane</keyword>
<dbReference type="GO" id="GO:0016286">
    <property type="term" value="F:small conductance calcium-activated potassium channel activity"/>
    <property type="evidence" value="ECO:0007669"/>
    <property type="project" value="InterPro"/>
</dbReference>
<feature type="transmembrane region" description="Helical" evidence="1">
    <location>
        <begin position="131"/>
        <end position="153"/>
    </location>
</feature>
<organism evidence="2 3">
    <name type="scientific">Aphanomyces euteiches</name>
    <dbReference type="NCBI Taxonomy" id="100861"/>
    <lineage>
        <taxon>Eukaryota</taxon>
        <taxon>Sar</taxon>
        <taxon>Stramenopiles</taxon>
        <taxon>Oomycota</taxon>
        <taxon>Saprolegniomycetes</taxon>
        <taxon>Saprolegniales</taxon>
        <taxon>Verrucalvaceae</taxon>
        <taxon>Aphanomyces</taxon>
    </lineage>
</organism>
<gene>
    <name evidence="2" type="ORF">Ae201684_011007</name>
</gene>
<dbReference type="Gene3D" id="1.10.287.70">
    <property type="match status" value="1"/>
</dbReference>
<dbReference type="SUPFAM" id="SSF81324">
    <property type="entry name" value="Voltage-gated potassium channels"/>
    <property type="match status" value="1"/>
</dbReference>
<dbReference type="PANTHER" id="PTHR10153">
    <property type="entry name" value="SMALL CONDUCTANCE CALCIUM-ACTIVATED POTASSIUM CHANNEL"/>
    <property type="match status" value="1"/>
</dbReference>
<feature type="transmembrane region" description="Helical" evidence="1">
    <location>
        <begin position="290"/>
        <end position="311"/>
    </location>
</feature>
<feature type="transmembrane region" description="Helical" evidence="1">
    <location>
        <begin position="259"/>
        <end position="278"/>
    </location>
</feature>
<sequence>MESPRKKSEVYEMQMLARASSMDPVWMSATKQMEKMKCARELRVRRYRIEQWMSFFSIVSIAATALTMQFGINNLTHYASYFEVNSTVYVNILRAIISICTLVLLVLVLYRTDTVCKLRIVTFRLPPHVKFYYPSAGLLWKVIAEIVIISLHVPPSWSQTFIESRFMSGSLFNKTTRAWSCPTPGDRLDGYFCFTDLPWHSSHLDVIVFLRVYILFRWVRHRLGFESVDIEWLGTEWHVPTQSLGFTAKYMFHQHPVKFAVFAFATTWFLTSVVVEFLEHMINFNIDSNFEALWLVVLTMSSAGLGSSPPISLQGQIAIAAGGIIGGAVMGALITSVLIESLRVTPDEIAVINTVHARTLNMKNQVSAIDVLEHFARFVLLHKQKASRSALRKAKTSLFWATLEFKKNRYDLAHLSRSTVTVLDLKTADIAFRSTRLMAAVPQAHTSATLDALERKLHAVHGALLAKKQRSV</sequence>
<dbReference type="AlphaFoldDB" id="A0A6G0WVY4"/>
<evidence type="ECO:0000256" key="1">
    <source>
        <dbReference type="SAM" id="Phobius"/>
    </source>
</evidence>
<dbReference type="GO" id="GO:0016020">
    <property type="term" value="C:membrane"/>
    <property type="evidence" value="ECO:0007669"/>
    <property type="project" value="InterPro"/>
</dbReference>
<comment type="caution">
    <text evidence="2">The sequence shown here is derived from an EMBL/GenBank/DDBJ whole genome shotgun (WGS) entry which is preliminary data.</text>
</comment>
<evidence type="ECO:0000313" key="3">
    <source>
        <dbReference type="Proteomes" id="UP000481153"/>
    </source>
</evidence>
<evidence type="ECO:0008006" key="4">
    <source>
        <dbReference type="Google" id="ProtNLM"/>
    </source>
</evidence>
<keyword evidence="3" id="KW-1185">Reference proteome</keyword>